<gene>
    <name evidence="7" type="ORF">CO661_15835</name>
</gene>
<dbReference type="AlphaFoldDB" id="A0A2A6LWJ0"/>
<dbReference type="PANTHER" id="PTHR30250">
    <property type="entry name" value="PST FAMILY PREDICTED COLANIC ACID TRANSPORTER"/>
    <property type="match status" value="1"/>
</dbReference>
<dbReference type="EMBL" id="NWTC01000011">
    <property type="protein sequence ID" value="PDT46728.1"/>
    <property type="molecule type" value="Genomic_DNA"/>
</dbReference>
<evidence type="ECO:0000313" key="7">
    <source>
        <dbReference type="EMBL" id="PDT46728.1"/>
    </source>
</evidence>
<accession>A0A2A6LWJ0</accession>
<evidence type="ECO:0000256" key="6">
    <source>
        <dbReference type="SAM" id="Phobius"/>
    </source>
</evidence>
<feature type="transmembrane region" description="Helical" evidence="6">
    <location>
        <begin position="328"/>
        <end position="345"/>
    </location>
</feature>
<feature type="transmembrane region" description="Helical" evidence="6">
    <location>
        <begin position="418"/>
        <end position="439"/>
    </location>
</feature>
<dbReference type="InterPro" id="IPR050833">
    <property type="entry name" value="Poly_Biosynth_Transport"/>
</dbReference>
<feature type="transmembrane region" description="Helical" evidence="6">
    <location>
        <begin position="141"/>
        <end position="164"/>
    </location>
</feature>
<feature type="transmembrane region" description="Helical" evidence="6">
    <location>
        <begin position="61"/>
        <end position="78"/>
    </location>
</feature>
<evidence type="ECO:0000313" key="8">
    <source>
        <dbReference type="Proteomes" id="UP000220353"/>
    </source>
</evidence>
<comment type="caution">
    <text evidence="7">The sequence shown here is derived from an EMBL/GenBank/DDBJ whole genome shotgun (WGS) entry which is preliminary data.</text>
</comment>
<feature type="transmembrane region" description="Helical" evidence="6">
    <location>
        <begin position="171"/>
        <end position="191"/>
    </location>
</feature>
<dbReference type="Pfam" id="PF01943">
    <property type="entry name" value="Polysacc_synt"/>
    <property type="match status" value="1"/>
</dbReference>
<dbReference type="GO" id="GO:0005886">
    <property type="term" value="C:plasma membrane"/>
    <property type="evidence" value="ECO:0007669"/>
    <property type="project" value="UniProtKB-SubCell"/>
</dbReference>
<dbReference type="Proteomes" id="UP000220353">
    <property type="component" value="Unassembled WGS sequence"/>
</dbReference>
<evidence type="ECO:0000256" key="4">
    <source>
        <dbReference type="ARBA" id="ARBA00022989"/>
    </source>
</evidence>
<comment type="subcellular location">
    <subcellularLocation>
        <location evidence="1">Cell membrane</location>
        <topology evidence="1">Multi-pass membrane protein</topology>
    </subcellularLocation>
</comment>
<evidence type="ECO:0008006" key="9">
    <source>
        <dbReference type="Google" id="ProtNLM"/>
    </source>
</evidence>
<keyword evidence="4 6" id="KW-1133">Transmembrane helix</keyword>
<name>A0A2A6LWJ0_RHIFR</name>
<keyword evidence="5 6" id="KW-0472">Membrane</keyword>
<feature type="transmembrane region" description="Helical" evidence="6">
    <location>
        <begin position="197"/>
        <end position="219"/>
    </location>
</feature>
<feature type="transmembrane region" description="Helical" evidence="6">
    <location>
        <begin position="107"/>
        <end position="129"/>
    </location>
</feature>
<organism evidence="7 8">
    <name type="scientific">Rhizobium fredii</name>
    <name type="common">Sinorhizobium fredii</name>
    <dbReference type="NCBI Taxonomy" id="380"/>
    <lineage>
        <taxon>Bacteria</taxon>
        <taxon>Pseudomonadati</taxon>
        <taxon>Pseudomonadota</taxon>
        <taxon>Alphaproteobacteria</taxon>
        <taxon>Hyphomicrobiales</taxon>
        <taxon>Rhizobiaceae</taxon>
        <taxon>Sinorhizobium/Ensifer group</taxon>
        <taxon>Sinorhizobium</taxon>
    </lineage>
</organism>
<protein>
    <recommendedName>
        <fullName evidence="9">Polysaccharide biosynthesis protein</fullName>
    </recommendedName>
</protein>
<feature type="transmembrane region" description="Helical" evidence="6">
    <location>
        <begin position="31"/>
        <end position="55"/>
    </location>
</feature>
<evidence type="ECO:0000256" key="1">
    <source>
        <dbReference type="ARBA" id="ARBA00004651"/>
    </source>
</evidence>
<evidence type="ECO:0000256" key="3">
    <source>
        <dbReference type="ARBA" id="ARBA00022692"/>
    </source>
</evidence>
<proteinExistence type="predicted"/>
<evidence type="ECO:0000256" key="5">
    <source>
        <dbReference type="ARBA" id="ARBA00023136"/>
    </source>
</evidence>
<dbReference type="PANTHER" id="PTHR30250:SF31">
    <property type="entry name" value="INNER MEMBRANE PROTEIN YGHQ"/>
    <property type="match status" value="1"/>
</dbReference>
<keyword evidence="2" id="KW-1003">Cell membrane</keyword>
<feature type="transmembrane region" description="Helical" evidence="6">
    <location>
        <begin position="365"/>
        <end position="386"/>
    </location>
</feature>
<reference evidence="7 8" key="1">
    <citation type="submission" date="2017-09" db="EMBL/GenBank/DDBJ databases">
        <title>Comparative genomics of rhizobia isolated from Phaseolus vulgaris in China.</title>
        <authorList>
            <person name="Tong W."/>
        </authorList>
    </citation>
    <scope>NUCLEOTIDE SEQUENCE [LARGE SCALE GENOMIC DNA]</scope>
    <source>
        <strain evidence="7 8">PCH1</strain>
    </source>
</reference>
<sequence>MAIPKKLAENFNRLRKILAREKSLKGRLGSIGHLLTGNVLTSLLGLVGFALTARALGPTEYGILALCFTYTSAVERLVNFQSWQPLIKFGAQSKSTETLNSLLKFGLLLDVSAAATGCVIAVALVWAFGPRLGISSEMSGLVTLYCAILPFQISGMPTAVLRLFGKFRSIAYGQVASSIFRIVLCAIGFAIGGTLDAFVLIWMASQIVGSLTIFFLSLAELRKRGMLTSMLTAPVRGVTSHFPGLWKFAISTNLSLTLRSSANQLDTLLVGYLADPTAAGLYHIAKRIGRMALQIGDHVQAVLYPDLARAWASRAIEEFHRAVAQMRALLLGFGVLLVGGVYLTIDPVLRLAVGSKFEAAGPLVVVQSIAVTMTLYGTVTRSALLAMGREDRVLTGVLVATIAFHATALTLIPRVGPMGANFAHIVMAAIWLSMMAVAYRQASKKRQDASLDAYLE</sequence>
<dbReference type="RefSeq" id="WP_050999992.1">
    <property type="nucleotide sequence ID" value="NZ_NWTC01000011.1"/>
</dbReference>
<dbReference type="InterPro" id="IPR002797">
    <property type="entry name" value="Polysacc_synth"/>
</dbReference>
<evidence type="ECO:0000256" key="2">
    <source>
        <dbReference type="ARBA" id="ARBA00022475"/>
    </source>
</evidence>
<feature type="transmembrane region" description="Helical" evidence="6">
    <location>
        <begin position="393"/>
        <end position="412"/>
    </location>
</feature>
<keyword evidence="3 6" id="KW-0812">Transmembrane</keyword>